<feature type="compositionally biased region" description="Polar residues" evidence="1">
    <location>
        <begin position="93"/>
        <end position="103"/>
    </location>
</feature>
<evidence type="ECO:0008006" key="4">
    <source>
        <dbReference type="Google" id="ProtNLM"/>
    </source>
</evidence>
<organism evidence="2 3">
    <name type="scientific">Pterulicium gracile</name>
    <dbReference type="NCBI Taxonomy" id="1884261"/>
    <lineage>
        <taxon>Eukaryota</taxon>
        <taxon>Fungi</taxon>
        <taxon>Dikarya</taxon>
        <taxon>Basidiomycota</taxon>
        <taxon>Agaricomycotina</taxon>
        <taxon>Agaricomycetes</taxon>
        <taxon>Agaricomycetidae</taxon>
        <taxon>Agaricales</taxon>
        <taxon>Pleurotineae</taxon>
        <taxon>Pterulaceae</taxon>
        <taxon>Pterulicium</taxon>
    </lineage>
</organism>
<dbReference type="Proteomes" id="UP000305067">
    <property type="component" value="Unassembled WGS sequence"/>
</dbReference>
<protein>
    <recommendedName>
        <fullName evidence="4">F-box domain-containing protein</fullName>
    </recommendedName>
</protein>
<sequence length="112" mass="12148">MVASVCKRWRFLALSYPRLWSRIEHLHGAGPDILDNTSSLDLQLQRCGSAPLSALLHCGGTHWTDVVCGAALAFTCANASKLGFLKMIGRISQFSGRPPTRSSPRLGPSQRA</sequence>
<gene>
    <name evidence="2" type="ORF">BDV98DRAFT_418565</name>
</gene>
<evidence type="ECO:0000313" key="3">
    <source>
        <dbReference type="Proteomes" id="UP000305067"/>
    </source>
</evidence>
<dbReference type="InterPro" id="IPR036047">
    <property type="entry name" value="F-box-like_dom_sf"/>
</dbReference>
<feature type="region of interest" description="Disordered" evidence="1">
    <location>
        <begin position="93"/>
        <end position="112"/>
    </location>
</feature>
<evidence type="ECO:0000313" key="2">
    <source>
        <dbReference type="EMBL" id="TFL03181.1"/>
    </source>
</evidence>
<name>A0A5C3QRM9_9AGAR</name>
<dbReference type="EMBL" id="ML178821">
    <property type="protein sequence ID" value="TFL03181.1"/>
    <property type="molecule type" value="Genomic_DNA"/>
</dbReference>
<accession>A0A5C3QRM9</accession>
<proteinExistence type="predicted"/>
<dbReference type="AlphaFoldDB" id="A0A5C3QRM9"/>
<keyword evidence="3" id="KW-1185">Reference proteome</keyword>
<reference evidence="2 3" key="1">
    <citation type="journal article" date="2019" name="Nat. Ecol. Evol.">
        <title>Megaphylogeny resolves global patterns of mushroom evolution.</title>
        <authorList>
            <person name="Varga T."/>
            <person name="Krizsan K."/>
            <person name="Foldi C."/>
            <person name="Dima B."/>
            <person name="Sanchez-Garcia M."/>
            <person name="Sanchez-Ramirez S."/>
            <person name="Szollosi G.J."/>
            <person name="Szarkandi J.G."/>
            <person name="Papp V."/>
            <person name="Albert L."/>
            <person name="Andreopoulos W."/>
            <person name="Angelini C."/>
            <person name="Antonin V."/>
            <person name="Barry K.W."/>
            <person name="Bougher N.L."/>
            <person name="Buchanan P."/>
            <person name="Buyck B."/>
            <person name="Bense V."/>
            <person name="Catcheside P."/>
            <person name="Chovatia M."/>
            <person name="Cooper J."/>
            <person name="Damon W."/>
            <person name="Desjardin D."/>
            <person name="Finy P."/>
            <person name="Geml J."/>
            <person name="Haridas S."/>
            <person name="Hughes K."/>
            <person name="Justo A."/>
            <person name="Karasinski D."/>
            <person name="Kautmanova I."/>
            <person name="Kiss B."/>
            <person name="Kocsube S."/>
            <person name="Kotiranta H."/>
            <person name="LaButti K.M."/>
            <person name="Lechner B.E."/>
            <person name="Liimatainen K."/>
            <person name="Lipzen A."/>
            <person name="Lukacs Z."/>
            <person name="Mihaltcheva S."/>
            <person name="Morgado L.N."/>
            <person name="Niskanen T."/>
            <person name="Noordeloos M.E."/>
            <person name="Ohm R.A."/>
            <person name="Ortiz-Santana B."/>
            <person name="Ovrebo C."/>
            <person name="Racz N."/>
            <person name="Riley R."/>
            <person name="Savchenko A."/>
            <person name="Shiryaev A."/>
            <person name="Soop K."/>
            <person name="Spirin V."/>
            <person name="Szebenyi C."/>
            <person name="Tomsovsky M."/>
            <person name="Tulloss R.E."/>
            <person name="Uehling J."/>
            <person name="Grigoriev I.V."/>
            <person name="Vagvolgyi C."/>
            <person name="Papp T."/>
            <person name="Martin F.M."/>
            <person name="Miettinen O."/>
            <person name="Hibbett D.S."/>
            <person name="Nagy L.G."/>
        </authorList>
    </citation>
    <scope>NUCLEOTIDE SEQUENCE [LARGE SCALE GENOMIC DNA]</scope>
    <source>
        <strain evidence="2 3">CBS 309.79</strain>
    </source>
</reference>
<evidence type="ECO:0000256" key="1">
    <source>
        <dbReference type="SAM" id="MobiDB-lite"/>
    </source>
</evidence>
<dbReference type="SUPFAM" id="SSF81383">
    <property type="entry name" value="F-box domain"/>
    <property type="match status" value="1"/>
</dbReference>
<dbReference type="OrthoDB" id="3357519at2759"/>